<dbReference type="VEuPathDB" id="FungiDB:BO72DRAFT_219624"/>
<gene>
    <name evidence="2" type="ORF">BO72DRAFT_219624</name>
</gene>
<keyword evidence="1" id="KW-0472">Membrane</keyword>
<feature type="transmembrane region" description="Helical" evidence="1">
    <location>
        <begin position="34"/>
        <end position="54"/>
    </location>
</feature>
<keyword evidence="3" id="KW-1185">Reference proteome</keyword>
<keyword evidence="1" id="KW-1133">Transmembrane helix</keyword>
<dbReference type="RefSeq" id="XP_040798041.1">
    <property type="nucleotide sequence ID" value="XM_040939754.1"/>
</dbReference>
<evidence type="ECO:0000313" key="3">
    <source>
        <dbReference type="Proteomes" id="UP000249789"/>
    </source>
</evidence>
<dbReference type="EMBL" id="KZ824673">
    <property type="protein sequence ID" value="RAK74031.1"/>
    <property type="molecule type" value="Genomic_DNA"/>
</dbReference>
<sequence>MTQPSNDAMNIITIDEATNRREGSAWPSILASAYIFPLLTALLSVCHIHTLPVFPTKLNLGRFFSYLSEFSHPHSLNVSLMVSLRPSLLDSGLTMVWPLFPSVPVSCP</sequence>
<accession>A0A8G1RP11</accession>
<name>A0A8G1RP11_9EURO</name>
<dbReference type="AlphaFoldDB" id="A0A8G1RP11"/>
<evidence type="ECO:0000313" key="2">
    <source>
        <dbReference type="EMBL" id="RAK74031.1"/>
    </source>
</evidence>
<proteinExistence type="predicted"/>
<evidence type="ECO:0000256" key="1">
    <source>
        <dbReference type="SAM" id="Phobius"/>
    </source>
</evidence>
<keyword evidence="1" id="KW-0812">Transmembrane</keyword>
<protein>
    <submittedName>
        <fullName evidence="2">Uncharacterized protein</fullName>
    </submittedName>
</protein>
<reference evidence="2 3" key="1">
    <citation type="submission" date="2018-02" db="EMBL/GenBank/DDBJ databases">
        <title>The genomes of Aspergillus section Nigri reveals drivers in fungal speciation.</title>
        <authorList>
            <consortium name="DOE Joint Genome Institute"/>
            <person name="Vesth T.C."/>
            <person name="Nybo J."/>
            <person name="Theobald S."/>
            <person name="Brandl J."/>
            <person name="Frisvad J.C."/>
            <person name="Nielsen K.F."/>
            <person name="Lyhne E.K."/>
            <person name="Kogle M.E."/>
            <person name="Kuo A."/>
            <person name="Riley R."/>
            <person name="Clum A."/>
            <person name="Nolan M."/>
            <person name="Lipzen A."/>
            <person name="Salamov A."/>
            <person name="Henrissat B."/>
            <person name="Wiebenga A."/>
            <person name="De vries R.P."/>
            <person name="Grigoriev I.V."/>
            <person name="Mortensen U.H."/>
            <person name="Andersen M.R."/>
            <person name="Baker S.E."/>
        </authorList>
    </citation>
    <scope>NUCLEOTIDE SEQUENCE [LARGE SCALE GENOMIC DNA]</scope>
    <source>
        <strain evidence="2 3">CBS 313.89</strain>
    </source>
</reference>
<dbReference type="Proteomes" id="UP000249789">
    <property type="component" value="Unassembled WGS sequence"/>
</dbReference>
<dbReference type="GeneID" id="63857087"/>
<organism evidence="2 3">
    <name type="scientific">Aspergillus fijiensis CBS 313.89</name>
    <dbReference type="NCBI Taxonomy" id="1448319"/>
    <lineage>
        <taxon>Eukaryota</taxon>
        <taxon>Fungi</taxon>
        <taxon>Dikarya</taxon>
        <taxon>Ascomycota</taxon>
        <taxon>Pezizomycotina</taxon>
        <taxon>Eurotiomycetes</taxon>
        <taxon>Eurotiomycetidae</taxon>
        <taxon>Eurotiales</taxon>
        <taxon>Aspergillaceae</taxon>
        <taxon>Aspergillus</taxon>
    </lineage>
</organism>